<feature type="transmembrane region" description="Helical" evidence="1">
    <location>
        <begin position="259"/>
        <end position="278"/>
    </location>
</feature>
<feature type="transmembrane region" description="Helical" evidence="1">
    <location>
        <begin position="385"/>
        <end position="404"/>
    </location>
</feature>
<gene>
    <name evidence="3" type="ORF">OXH18_12800</name>
</gene>
<dbReference type="Pfam" id="PF09925">
    <property type="entry name" value="DUF2157"/>
    <property type="match status" value="1"/>
</dbReference>
<feature type="transmembrane region" description="Helical" evidence="1">
    <location>
        <begin position="124"/>
        <end position="146"/>
    </location>
</feature>
<evidence type="ECO:0000259" key="2">
    <source>
        <dbReference type="Pfam" id="PF09925"/>
    </source>
</evidence>
<keyword evidence="1" id="KW-0472">Membrane</keyword>
<feature type="transmembrane region" description="Helical" evidence="1">
    <location>
        <begin position="202"/>
        <end position="222"/>
    </location>
</feature>
<protein>
    <submittedName>
        <fullName evidence="3">DUF2157 domain-containing protein</fullName>
    </submittedName>
</protein>
<feature type="transmembrane region" description="Helical" evidence="1">
    <location>
        <begin position="443"/>
        <end position="459"/>
    </location>
</feature>
<name>A0A9E8Z7U7_9CYAN</name>
<dbReference type="Proteomes" id="UP001163152">
    <property type="component" value="Chromosome"/>
</dbReference>
<proteinExistence type="predicted"/>
<feature type="transmembrane region" description="Helical" evidence="1">
    <location>
        <begin position="465"/>
        <end position="486"/>
    </location>
</feature>
<evidence type="ECO:0000313" key="3">
    <source>
        <dbReference type="EMBL" id="WAL58075.1"/>
    </source>
</evidence>
<evidence type="ECO:0000313" key="4">
    <source>
        <dbReference type="Proteomes" id="UP001163152"/>
    </source>
</evidence>
<evidence type="ECO:0000256" key="1">
    <source>
        <dbReference type="SAM" id="Phobius"/>
    </source>
</evidence>
<feature type="transmembrane region" description="Helical" evidence="1">
    <location>
        <begin position="152"/>
        <end position="170"/>
    </location>
</feature>
<keyword evidence="4" id="KW-1185">Reference proteome</keyword>
<dbReference type="KEGG" id="tsin:OXH18_12800"/>
<dbReference type="InterPro" id="IPR018677">
    <property type="entry name" value="DUF2157"/>
</dbReference>
<feature type="transmembrane region" description="Helical" evidence="1">
    <location>
        <begin position="94"/>
        <end position="112"/>
    </location>
</feature>
<feature type="transmembrane region" description="Helical" evidence="1">
    <location>
        <begin position="177"/>
        <end position="196"/>
    </location>
</feature>
<keyword evidence="1" id="KW-0812">Transmembrane</keyword>
<feature type="transmembrane region" description="Helical" evidence="1">
    <location>
        <begin position="354"/>
        <end position="373"/>
    </location>
</feature>
<reference evidence="3" key="1">
    <citation type="submission" date="2022-12" db="EMBL/GenBank/DDBJ databases">
        <title>Polyphasic identification of a Novel Hot-Spring Cyanobacterium Ocullathermofonsia sinensis gen nov. sp. nov. and Genomic Insights on its Adaptations to the Thermal Habitat.</title>
        <authorList>
            <person name="Daroch M."/>
            <person name="Tang J."/>
            <person name="Jiang Y."/>
        </authorList>
    </citation>
    <scope>NUCLEOTIDE SEQUENCE</scope>
    <source>
        <strain evidence="3">PKUAC-SCTA174</strain>
    </source>
</reference>
<feature type="domain" description="DUF2157" evidence="2">
    <location>
        <begin position="28"/>
        <end position="175"/>
    </location>
</feature>
<accession>A0A9E8Z7U7</accession>
<keyword evidence="1" id="KW-1133">Transmembrane helix</keyword>
<sequence length="505" mass="56913">MAILNISIRRFTHMVTETFRRQLRQESEKWWTEGLINAELYEKLADRYQFTALEQDASHRFVAILIGLGAVLLGLGGITFVAANWQDWPRSFKIFLLLTLFISVNASGFYLWRRPTNRRFQKLGHGLLLLGALLLGANLSLMSQMFHQSGNFYPLLWVWGLGVVAMAYSLRLTSLGVFAAILIGWGYGLGWLDWSIGREGFGWQFFVQHMPLLASVLFIPLADCCQSRVIFALGASLVTGSLVFNLRPLAGWGYGQLVSPGWLVAIAFVLPPALLWVYSRRLWQVRTHPIDRLPLHPASHISHSSFALQPIARRLAIWFLSIVFYVFAFHWLWAISPAIGSSTAEFAYVRNWQSLVDVTILGLITIRGWWQLLTQQRFTQPGSQLANTELIVSMLMLMAGTFIWHTEVAAIPEIATFVFNSLLFGLAIVLIRDGLALGTRSTFWSGMMLLVLSIITRMLEYNTGLLLKSIVFALCGFGVIVAGLWFERNLATAGNRKPGQSRPTR</sequence>
<feature type="transmembrane region" description="Helical" evidence="1">
    <location>
        <begin position="410"/>
        <end position="431"/>
    </location>
</feature>
<feature type="transmembrane region" description="Helical" evidence="1">
    <location>
        <begin position="61"/>
        <end position="82"/>
    </location>
</feature>
<feature type="transmembrane region" description="Helical" evidence="1">
    <location>
        <begin position="315"/>
        <end position="334"/>
    </location>
</feature>
<dbReference type="EMBL" id="CP113797">
    <property type="protein sequence ID" value="WAL58075.1"/>
    <property type="molecule type" value="Genomic_DNA"/>
</dbReference>
<organism evidence="3 4">
    <name type="scientific">Thermocoleostomius sinensis A174</name>
    <dbReference type="NCBI Taxonomy" id="2016057"/>
    <lineage>
        <taxon>Bacteria</taxon>
        <taxon>Bacillati</taxon>
        <taxon>Cyanobacteriota</taxon>
        <taxon>Cyanophyceae</taxon>
        <taxon>Oculatellales</taxon>
        <taxon>Oculatellaceae</taxon>
        <taxon>Thermocoleostomius</taxon>
    </lineage>
</organism>
<feature type="transmembrane region" description="Helical" evidence="1">
    <location>
        <begin position="229"/>
        <end position="247"/>
    </location>
</feature>
<dbReference type="RefSeq" id="WP_268607471.1">
    <property type="nucleotide sequence ID" value="NZ_CP113797.1"/>
</dbReference>
<dbReference type="AlphaFoldDB" id="A0A9E8Z7U7"/>